<proteinExistence type="predicted"/>
<protein>
    <recommendedName>
        <fullName evidence="5">Ig-like domain-containing protein</fullName>
    </recommendedName>
</protein>
<keyword evidence="2" id="KW-0732">Signal</keyword>
<evidence type="ECO:0000256" key="2">
    <source>
        <dbReference type="SAM" id="SignalP"/>
    </source>
</evidence>
<accession>A0A9D1N665</accession>
<reference evidence="3" key="2">
    <citation type="journal article" date="2021" name="PeerJ">
        <title>Extensive microbial diversity within the chicken gut microbiome revealed by metagenomics and culture.</title>
        <authorList>
            <person name="Gilroy R."/>
            <person name="Ravi A."/>
            <person name="Getino M."/>
            <person name="Pursley I."/>
            <person name="Horton D.L."/>
            <person name="Alikhan N.F."/>
            <person name="Baker D."/>
            <person name="Gharbi K."/>
            <person name="Hall N."/>
            <person name="Watson M."/>
            <person name="Adriaenssens E.M."/>
            <person name="Foster-Nyarko E."/>
            <person name="Jarju S."/>
            <person name="Secka A."/>
            <person name="Antonio M."/>
            <person name="Oren A."/>
            <person name="Chaudhuri R.R."/>
            <person name="La Ragione R."/>
            <person name="Hildebrand F."/>
            <person name="Pallen M.J."/>
        </authorList>
    </citation>
    <scope>NUCLEOTIDE SEQUENCE</scope>
    <source>
        <strain evidence="3">ChiSjej4B22-8349</strain>
    </source>
</reference>
<dbReference type="EMBL" id="DVOB01000038">
    <property type="protein sequence ID" value="HIU95418.1"/>
    <property type="molecule type" value="Genomic_DNA"/>
</dbReference>
<evidence type="ECO:0000256" key="1">
    <source>
        <dbReference type="SAM" id="MobiDB-lite"/>
    </source>
</evidence>
<reference evidence="3" key="1">
    <citation type="submission" date="2020-10" db="EMBL/GenBank/DDBJ databases">
        <authorList>
            <person name="Gilroy R."/>
        </authorList>
    </citation>
    <scope>NUCLEOTIDE SEQUENCE</scope>
    <source>
        <strain evidence="3">ChiSjej4B22-8349</strain>
    </source>
</reference>
<dbReference type="AlphaFoldDB" id="A0A9D1N665"/>
<evidence type="ECO:0008006" key="5">
    <source>
        <dbReference type="Google" id="ProtNLM"/>
    </source>
</evidence>
<feature type="chain" id="PRO_5039366706" description="Ig-like domain-containing protein" evidence="2">
    <location>
        <begin position="22"/>
        <end position="834"/>
    </location>
</feature>
<feature type="non-terminal residue" evidence="3">
    <location>
        <position position="834"/>
    </location>
</feature>
<evidence type="ECO:0000313" key="3">
    <source>
        <dbReference type="EMBL" id="HIU95418.1"/>
    </source>
</evidence>
<feature type="region of interest" description="Disordered" evidence="1">
    <location>
        <begin position="204"/>
        <end position="224"/>
    </location>
</feature>
<name>A0A9D1N665_9FIRM</name>
<evidence type="ECO:0000313" key="4">
    <source>
        <dbReference type="Proteomes" id="UP000824130"/>
    </source>
</evidence>
<sequence length="834" mass="89792">MRKHIMAAAAAAFLLGGLIFCSDLPPVTDVSAVEQQAGDQSISQTEVQKQTEITLVFDGDGNLINPEALEQLEGAEKIEYVTEQEGRRSTQTRPQVQITPETGYFVDVYEDSDYQLERDFLWEKEEPPMTVLTWEALKETPDTSEGHQLTLIMGSDSLSPQLRDFTGSQPDDGSWTLEGYSVSFAADDGDKQSGASGIAKVTYSKSPGVSEGAPADDETELTPDEETGLYELVIPDESYEGAYYITAYDWAGNFAQQQIAVRVDTGAPVLGQPESEPALNTGADGIGWINGSTKISVDVGSPVSGIDSVWYSTAEDGSDAVEIQADQGGIYSFDTPGQAGRETYYIWAESGAGVVSQKQVLTVGTDLKKPTVDSAEGSGDGWLSFKKNITLSISVSDNAEDEGSADAVSGVARVYVETVLTGSGDVESRLDATRNDDGTYTFKIERGWFNSSVKNKVFKIYAVDAAGNVSAAYNYSVNVDVEEPEIEAIEITGVDGEALRNYDTLENQAFADGQIKVTVQASDDENGSGVDTIGLYKKRGLLGYEELAAPVEVDDNNEAIFYIPAGELAEDDEVAFEGAIYAMAADRAGNESDYTAFGTGRNDNAPDTVVAENTDPDISIIEEDKADTTVETDGIEYSCYKDDTSLKIQVSDEAGQVNSGVQRLRVTVNGQEISDQSFDSRIGNKELTINTEDCAMAEDGAYDVTVEAWDFSGNKIAGSHRIYKDGVAPRITNIEKSPASEWSSDDVTVTVTASDEFGPCDSGVAAVWYGKSDDFEQAIRAENTGDGVYSFTVTEEADRIYYFWAEDRAGNVSALGDDTQVSVKIDRTAPVITS</sequence>
<gene>
    <name evidence="3" type="ORF">IAD25_01720</name>
</gene>
<feature type="compositionally biased region" description="Acidic residues" evidence="1">
    <location>
        <begin position="214"/>
        <end position="224"/>
    </location>
</feature>
<organism evidence="3 4">
    <name type="scientific">Candidatus Allocopromorpha excrementipullorum</name>
    <dbReference type="NCBI Taxonomy" id="2840743"/>
    <lineage>
        <taxon>Bacteria</taxon>
        <taxon>Bacillati</taxon>
        <taxon>Bacillota</taxon>
        <taxon>Clostridia</taxon>
        <taxon>Eubacteriales</taxon>
        <taxon>Eubacteriaceae</taxon>
        <taxon>Eubacteriaceae incertae sedis</taxon>
        <taxon>Candidatus Allocopromorpha</taxon>
    </lineage>
</organism>
<feature type="signal peptide" evidence="2">
    <location>
        <begin position="1"/>
        <end position="21"/>
    </location>
</feature>
<dbReference type="Proteomes" id="UP000824130">
    <property type="component" value="Unassembled WGS sequence"/>
</dbReference>
<comment type="caution">
    <text evidence="3">The sequence shown here is derived from an EMBL/GenBank/DDBJ whole genome shotgun (WGS) entry which is preliminary data.</text>
</comment>